<dbReference type="InterPro" id="IPR036865">
    <property type="entry name" value="CRAL-TRIO_dom_sf"/>
</dbReference>
<dbReference type="Gene3D" id="3.40.525.10">
    <property type="entry name" value="CRAL-TRIO lipid binding domain"/>
    <property type="match status" value="1"/>
</dbReference>
<accession>A0AAD7ZME9</accession>
<feature type="non-terminal residue" evidence="1">
    <location>
        <position position="78"/>
    </location>
</feature>
<dbReference type="EMBL" id="JASPKZ010007680">
    <property type="protein sequence ID" value="KAJ9583072.1"/>
    <property type="molecule type" value="Genomic_DNA"/>
</dbReference>
<dbReference type="Proteomes" id="UP001233999">
    <property type="component" value="Unassembled WGS sequence"/>
</dbReference>
<sequence>MPKLTKDLDRIIFCRGPEIPGGLVFEDNLKLVMLITEIRMREDYNLKDIFVVDMKKFTFSDCQKVSLPLLKKFQVSIL</sequence>
<protein>
    <recommendedName>
        <fullName evidence="3">CRAL-TRIO domain-containing protein</fullName>
    </recommendedName>
</protein>
<keyword evidence="2" id="KW-1185">Reference proteome</keyword>
<comment type="caution">
    <text evidence="1">The sequence shown here is derived from an EMBL/GenBank/DDBJ whole genome shotgun (WGS) entry which is preliminary data.</text>
</comment>
<evidence type="ECO:0008006" key="3">
    <source>
        <dbReference type="Google" id="ProtNLM"/>
    </source>
</evidence>
<evidence type="ECO:0000313" key="1">
    <source>
        <dbReference type="EMBL" id="KAJ9583072.1"/>
    </source>
</evidence>
<organism evidence="1 2">
    <name type="scientific">Diploptera punctata</name>
    <name type="common">Pacific beetle cockroach</name>
    <dbReference type="NCBI Taxonomy" id="6984"/>
    <lineage>
        <taxon>Eukaryota</taxon>
        <taxon>Metazoa</taxon>
        <taxon>Ecdysozoa</taxon>
        <taxon>Arthropoda</taxon>
        <taxon>Hexapoda</taxon>
        <taxon>Insecta</taxon>
        <taxon>Pterygota</taxon>
        <taxon>Neoptera</taxon>
        <taxon>Polyneoptera</taxon>
        <taxon>Dictyoptera</taxon>
        <taxon>Blattodea</taxon>
        <taxon>Blaberoidea</taxon>
        <taxon>Blaberidae</taxon>
        <taxon>Diplopterinae</taxon>
        <taxon>Diploptera</taxon>
    </lineage>
</organism>
<reference evidence="1" key="1">
    <citation type="journal article" date="2023" name="IScience">
        <title>Live-bearing cockroach genome reveals convergent evolutionary mechanisms linked to viviparity in insects and beyond.</title>
        <authorList>
            <person name="Fouks B."/>
            <person name="Harrison M.C."/>
            <person name="Mikhailova A.A."/>
            <person name="Marchal E."/>
            <person name="English S."/>
            <person name="Carruthers M."/>
            <person name="Jennings E.C."/>
            <person name="Chiamaka E.L."/>
            <person name="Frigard R.A."/>
            <person name="Pippel M."/>
            <person name="Attardo G.M."/>
            <person name="Benoit J.B."/>
            <person name="Bornberg-Bauer E."/>
            <person name="Tobe S.S."/>
        </authorList>
    </citation>
    <scope>NUCLEOTIDE SEQUENCE</scope>
    <source>
        <strain evidence="1">Stay&amp;Tobe</strain>
    </source>
</reference>
<reference evidence="1" key="2">
    <citation type="submission" date="2023-05" db="EMBL/GenBank/DDBJ databases">
        <authorList>
            <person name="Fouks B."/>
        </authorList>
    </citation>
    <scope>NUCLEOTIDE SEQUENCE</scope>
    <source>
        <strain evidence="1">Stay&amp;Tobe</strain>
        <tissue evidence="1">Testes</tissue>
    </source>
</reference>
<evidence type="ECO:0000313" key="2">
    <source>
        <dbReference type="Proteomes" id="UP001233999"/>
    </source>
</evidence>
<name>A0AAD7ZME9_DIPPU</name>
<dbReference type="AlphaFoldDB" id="A0AAD7ZME9"/>
<proteinExistence type="predicted"/>
<gene>
    <name evidence="1" type="ORF">L9F63_022594</name>
</gene>